<name>A0A2C9W500_MANES</name>
<gene>
    <name evidence="1" type="ORF">MANES_04G142800</name>
</gene>
<dbReference type="EMBL" id="CM004390">
    <property type="protein sequence ID" value="OAY53187.1"/>
    <property type="molecule type" value="Genomic_DNA"/>
</dbReference>
<proteinExistence type="predicted"/>
<sequence length="35" mass="4131">MQCLYGLNHQQEGTYRTYNQRKAIMHSITNRSLSS</sequence>
<protein>
    <submittedName>
        <fullName evidence="1">Uncharacterized protein</fullName>
    </submittedName>
</protein>
<accession>A0A2C9W500</accession>
<reference evidence="1" key="1">
    <citation type="submission" date="2016-02" db="EMBL/GenBank/DDBJ databases">
        <title>WGS assembly of Manihot esculenta.</title>
        <authorList>
            <person name="Bredeson J.V."/>
            <person name="Prochnik S.E."/>
            <person name="Lyons J.B."/>
            <person name="Schmutz J."/>
            <person name="Grimwood J."/>
            <person name="Vrebalov J."/>
            <person name="Bart R.S."/>
            <person name="Amuge T."/>
            <person name="Ferguson M.E."/>
            <person name="Green R."/>
            <person name="Putnam N."/>
            <person name="Stites J."/>
            <person name="Rounsley S."/>
            <person name="Rokhsar D.S."/>
        </authorList>
    </citation>
    <scope>NUCLEOTIDE SEQUENCE [LARGE SCALE GENOMIC DNA]</scope>
    <source>
        <tissue evidence="1">Leaf</tissue>
    </source>
</reference>
<dbReference type="AlphaFoldDB" id="A0A2C9W500"/>
<evidence type="ECO:0000313" key="1">
    <source>
        <dbReference type="EMBL" id="OAY53187.1"/>
    </source>
</evidence>
<organism evidence="1">
    <name type="scientific">Manihot esculenta</name>
    <name type="common">Cassava</name>
    <name type="synonym">Jatropha manihot</name>
    <dbReference type="NCBI Taxonomy" id="3983"/>
    <lineage>
        <taxon>Eukaryota</taxon>
        <taxon>Viridiplantae</taxon>
        <taxon>Streptophyta</taxon>
        <taxon>Embryophyta</taxon>
        <taxon>Tracheophyta</taxon>
        <taxon>Spermatophyta</taxon>
        <taxon>Magnoliopsida</taxon>
        <taxon>eudicotyledons</taxon>
        <taxon>Gunneridae</taxon>
        <taxon>Pentapetalae</taxon>
        <taxon>rosids</taxon>
        <taxon>fabids</taxon>
        <taxon>Malpighiales</taxon>
        <taxon>Euphorbiaceae</taxon>
        <taxon>Crotonoideae</taxon>
        <taxon>Manihoteae</taxon>
        <taxon>Manihot</taxon>
    </lineage>
</organism>